<dbReference type="EMBL" id="CACVKT020004668">
    <property type="protein sequence ID" value="CAC5391188.1"/>
    <property type="molecule type" value="Genomic_DNA"/>
</dbReference>
<organism evidence="7 8">
    <name type="scientific">Mytilus coruscus</name>
    <name type="common">Sea mussel</name>
    <dbReference type="NCBI Taxonomy" id="42192"/>
    <lineage>
        <taxon>Eukaryota</taxon>
        <taxon>Metazoa</taxon>
        <taxon>Spiralia</taxon>
        <taxon>Lophotrochozoa</taxon>
        <taxon>Mollusca</taxon>
        <taxon>Bivalvia</taxon>
        <taxon>Autobranchia</taxon>
        <taxon>Pteriomorphia</taxon>
        <taxon>Mytilida</taxon>
        <taxon>Mytiloidea</taxon>
        <taxon>Mytilidae</taxon>
        <taxon>Mytilinae</taxon>
        <taxon>Mytilus</taxon>
    </lineage>
</organism>
<keyword evidence="3" id="KW-1015">Disulfide bond</keyword>
<dbReference type="Proteomes" id="UP000507470">
    <property type="component" value="Unassembled WGS sequence"/>
</dbReference>
<accession>A0A6J8C491</accession>
<evidence type="ECO:0000313" key="7">
    <source>
        <dbReference type="EMBL" id="CAC5391188.1"/>
    </source>
</evidence>
<keyword evidence="5" id="KW-0393">Immunoglobulin domain</keyword>
<dbReference type="PROSITE" id="PS50835">
    <property type="entry name" value="IG_LIKE"/>
    <property type="match status" value="1"/>
</dbReference>
<gene>
    <name evidence="7" type="ORF">MCOR_26213</name>
</gene>
<evidence type="ECO:0000256" key="2">
    <source>
        <dbReference type="ARBA" id="ARBA00023136"/>
    </source>
</evidence>
<dbReference type="GO" id="GO:0016020">
    <property type="term" value="C:membrane"/>
    <property type="evidence" value="ECO:0007669"/>
    <property type="project" value="UniProtKB-SubCell"/>
</dbReference>
<evidence type="ECO:0000256" key="4">
    <source>
        <dbReference type="ARBA" id="ARBA00023180"/>
    </source>
</evidence>
<dbReference type="InterPro" id="IPR036179">
    <property type="entry name" value="Ig-like_dom_sf"/>
</dbReference>
<evidence type="ECO:0000256" key="1">
    <source>
        <dbReference type="ARBA" id="ARBA00004479"/>
    </source>
</evidence>
<evidence type="ECO:0000259" key="6">
    <source>
        <dbReference type="PROSITE" id="PS50835"/>
    </source>
</evidence>
<dbReference type="InterPro" id="IPR007110">
    <property type="entry name" value="Ig-like_dom"/>
</dbReference>
<dbReference type="SUPFAM" id="SSF48726">
    <property type="entry name" value="Immunoglobulin"/>
    <property type="match status" value="2"/>
</dbReference>
<dbReference type="OrthoDB" id="10010359at2759"/>
<keyword evidence="8" id="KW-1185">Reference proteome</keyword>
<dbReference type="InterPro" id="IPR051275">
    <property type="entry name" value="Cell_adhesion_signaling"/>
</dbReference>
<sequence length="307" mass="35105">MSTRHAVLWFGPENFVSYTRNGQINKNIQRQHRIRIVGNTTVGEYNLHIKNLSRIDDGLYRCTSVINGQSVKTDFMLKILQPDVIVDPIVSCNTSDDINLTCSINTNDTNLWKNRWMHYRNNVVIRTYSGPDSLRDSVWKIRYCDYQDAGEYVCSWTYSQTEVSASTVVVVYGRPIISNKNMDLNEETWMLSVYFFTSSLPIEVDWLINDQHILQNNSHIDIANVTLICYEKNISTAGYRSDFLLSNFNEGQLKITCNIKNKYGSVEKAFEGIRSARIHGIGSTYGNLLTTTVTTVAMDIQSKGELF</sequence>
<evidence type="ECO:0000256" key="3">
    <source>
        <dbReference type="ARBA" id="ARBA00023157"/>
    </source>
</evidence>
<dbReference type="PANTHER" id="PTHR11640">
    <property type="entry name" value="NEPHRIN"/>
    <property type="match status" value="1"/>
</dbReference>
<dbReference type="InterPro" id="IPR013783">
    <property type="entry name" value="Ig-like_fold"/>
</dbReference>
<protein>
    <recommendedName>
        <fullName evidence="6">Ig-like domain-containing protein</fullName>
    </recommendedName>
</protein>
<evidence type="ECO:0000313" key="8">
    <source>
        <dbReference type="Proteomes" id="UP000507470"/>
    </source>
</evidence>
<dbReference type="Gene3D" id="2.60.40.10">
    <property type="entry name" value="Immunoglobulins"/>
    <property type="match status" value="2"/>
</dbReference>
<dbReference type="AlphaFoldDB" id="A0A6J8C491"/>
<reference evidence="7 8" key="1">
    <citation type="submission" date="2020-06" db="EMBL/GenBank/DDBJ databases">
        <authorList>
            <person name="Li R."/>
            <person name="Bekaert M."/>
        </authorList>
    </citation>
    <scope>NUCLEOTIDE SEQUENCE [LARGE SCALE GENOMIC DNA]</scope>
    <source>
        <strain evidence="8">wild</strain>
    </source>
</reference>
<keyword evidence="4" id="KW-0325">Glycoprotein</keyword>
<evidence type="ECO:0000256" key="5">
    <source>
        <dbReference type="ARBA" id="ARBA00023319"/>
    </source>
</evidence>
<name>A0A6J8C491_MYTCO</name>
<feature type="domain" description="Ig-like" evidence="6">
    <location>
        <begin position="82"/>
        <end position="164"/>
    </location>
</feature>
<proteinExistence type="predicted"/>
<comment type="subcellular location">
    <subcellularLocation>
        <location evidence="1">Membrane</location>
        <topology evidence="1">Single-pass type I membrane protein</topology>
    </subcellularLocation>
</comment>
<keyword evidence="2" id="KW-0472">Membrane</keyword>